<dbReference type="InterPro" id="IPR015897">
    <property type="entry name" value="CHK_kinase-like"/>
</dbReference>
<evidence type="ECO:0000313" key="3">
    <source>
        <dbReference type="Proteomes" id="UP000595446"/>
    </source>
</evidence>
<proteinExistence type="predicted"/>
<evidence type="ECO:0000313" key="2">
    <source>
        <dbReference type="EMBL" id="BCO34355.1"/>
    </source>
</evidence>
<gene>
    <name evidence="2" type="ORF">MHEC_07880</name>
</gene>
<keyword evidence="2" id="KW-0808">Transferase</keyword>
<protein>
    <submittedName>
        <fullName evidence="2">Phosphotransferase</fullName>
    </submittedName>
</protein>
<keyword evidence="3" id="KW-1185">Reference proteome</keyword>
<dbReference type="PANTHER" id="PTHR23020">
    <property type="entry name" value="UNCHARACTERIZED NUCLEAR HORMONE RECEPTOR-RELATED"/>
    <property type="match status" value="1"/>
</dbReference>
<accession>A0A7R7TSN4</accession>
<name>A0A7R7TSN4_9MYCO</name>
<evidence type="ECO:0000259" key="1">
    <source>
        <dbReference type="SMART" id="SM00587"/>
    </source>
</evidence>
<dbReference type="Proteomes" id="UP000595446">
    <property type="component" value="Chromosome"/>
</dbReference>
<organism evidence="2 3">
    <name type="scientific">Mycobacterium heckeshornense</name>
    <dbReference type="NCBI Taxonomy" id="110505"/>
    <lineage>
        <taxon>Bacteria</taxon>
        <taxon>Bacillati</taxon>
        <taxon>Actinomycetota</taxon>
        <taxon>Actinomycetes</taxon>
        <taxon>Mycobacteriales</taxon>
        <taxon>Mycobacteriaceae</taxon>
        <taxon>Mycobacterium</taxon>
    </lineage>
</organism>
<dbReference type="InterPro" id="IPR011009">
    <property type="entry name" value="Kinase-like_dom_sf"/>
</dbReference>
<dbReference type="Gene3D" id="3.90.1200.10">
    <property type="match status" value="1"/>
</dbReference>
<dbReference type="InterPro" id="IPR002575">
    <property type="entry name" value="Aminoglycoside_PTrfase"/>
</dbReference>
<feature type="domain" description="CHK kinase-like" evidence="1">
    <location>
        <begin position="113"/>
        <end position="297"/>
    </location>
</feature>
<sequence length="354" mass="39603">MLTAVLRGYDPGVTVTDVGLRRASQGTSSHVHLDVSYAEPETALPRHLFVKTQLGTVHDLPEAFDESLSAGGGGTVLLNDETRFYRDLRRSIDAETPAVYFADHLEGPSQFLIVTEDVTDRGARFPDAIAGLTVDEVDELLRTLAQVHSAFWGSPRLRDRGDLGWLEHPVRGPFANFLHANGFAIIRALLEVPYKKRLLLEVAGVDADTMENTFWRLAEHFAEEPLTLLHGDPHPANTYVLPDGRVGVLDWQLVRRGSWAHDFGYALVAALEPELRRAYERELLDGYLARLQAAGVEALPDREYMWIAYCRTPAWGFCMWAITPDEMYSTELVTAVLRRFAVAYAELGTAELLR</sequence>
<dbReference type="GO" id="GO:0016740">
    <property type="term" value="F:transferase activity"/>
    <property type="evidence" value="ECO:0007669"/>
    <property type="project" value="UniProtKB-KW"/>
</dbReference>
<dbReference type="InterPro" id="IPR052961">
    <property type="entry name" value="Oxido-Kinase-like_Enzymes"/>
</dbReference>
<dbReference type="Pfam" id="PF01636">
    <property type="entry name" value="APH"/>
    <property type="match status" value="1"/>
</dbReference>
<dbReference type="EMBL" id="AP024237">
    <property type="protein sequence ID" value="BCO34355.1"/>
    <property type="molecule type" value="Genomic_DNA"/>
</dbReference>
<dbReference type="PANTHER" id="PTHR23020:SF41">
    <property type="entry name" value="AMINOGLYCOSIDE PHOSPHOTRANSFERASE DOMAIN-CONTAINING PROTEIN"/>
    <property type="match status" value="1"/>
</dbReference>
<dbReference type="AlphaFoldDB" id="A0A7R7TSN4"/>
<dbReference type="SUPFAM" id="SSF56112">
    <property type="entry name" value="Protein kinase-like (PK-like)"/>
    <property type="match status" value="1"/>
</dbReference>
<reference evidence="2 3" key="1">
    <citation type="submission" date="2020-12" db="EMBL/GenBank/DDBJ databases">
        <title>Complete genome sequence of Mycobacterium heckeshornense JCM 15655T, closely related to a pathogenic non-tuberculous mycobacterial species Mycobacterium xenopi.</title>
        <authorList>
            <person name="Yoshida M."/>
            <person name="Fukano H."/>
            <person name="Asakura T."/>
            <person name="Suzuki M."/>
            <person name="Hoshino Y."/>
        </authorList>
    </citation>
    <scope>NUCLEOTIDE SEQUENCE [LARGE SCALE GENOMIC DNA]</scope>
    <source>
        <strain evidence="2 3">JCM 15655</strain>
    </source>
</reference>
<dbReference type="SMART" id="SM00587">
    <property type="entry name" value="CHK"/>
    <property type="match status" value="1"/>
</dbReference>